<evidence type="ECO:0000256" key="2">
    <source>
        <dbReference type="SAM" id="Phobius"/>
    </source>
</evidence>
<feature type="signal peptide" evidence="3">
    <location>
        <begin position="1"/>
        <end position="25"/>
    </location>
</feature>
<keyword evidence="2" id="KW-1133">Transmembrane helix</keyword>
<evidence type="ECO:0000313" key="4">
    <source>
        <dbReference type="Ensembl" id="ENSDLAP00005053295.1"/>
    </source>
</evidence>
<reference evidence="4" key="2">
    <citation type="submission" date="2025-09" db="UniProtKB">
        <authorList>
            <consortium name="Ensembl"/>
        </authorList>
    </citation>
    <scope>IDENTIFICATION</scope>
</reference>
<protein>
    <recommendedName>
        <fullName evidence="6">P-selectin glycoprotein ligand 1</fullName>
    </recommendedName>
</protein>
<keyword evidence="5" id="KW-1185">Reference proteome</keyword>
<evidence type="ECO:0000256" key="1">
    <source>
        <dbReference type="SAM" id="MobiDB-lite"/>
    </source>
</evidence>
<name>A0A8C4I6S6_DICLA</name>
<dbReference type="AlphaFoldDB" id="A0A8C4I6S6"/>
<evidence type="ECO:0000256" key="3">
    <source>
        <dbReference type="SAM" id="SignalP"/>
    </source>
</evidence>
<organism evidence="4 5">
    <name type="scientific">Dicentrarchus labrax</name>
    <name type="common">European seabass</name>
    <name type="synonym">Morone labrax</name>
    <dbReference type="NCBI Taxonomy" id="13489"/>
    <lineage>
        <taxon>Eukaryota</taxon>
        <taxon>Metazoa</taxon>
        <taxon>Chordata</taxon>
        <taxon>Craniata</taxon>
        <taxon>Vertebrata</taxon>
        <taxon>Euteleostomi</taxon>
        <taxon>Actinopterygii</taxon>
        <taxon>Neopterygii</taxon>
        <taxon>Teleostei</taxon>
        <taxon>Neoteleostei</taxon>
        <taxon>Acanthomorphata</taxon>
        <taxon>Eupercaria</taxon>
        <taxon>Moronidae</taxon>
        <taxon>Dicentrarchus</taxon>
    </lineage>
</organism>
<keyword evidence="2" id="KW-0812">Transmembrane</keyword>
<reference evidence="4" key="1">
    <citation type="submission" date="2025-08" db="UniProtKB">
        <authorList>
            <consortium name="Ensembl"/>
        </authorList>
    </citation>
    <scope>IDENTIFICATION</scope>
</reference>
<dbReference type="Ensembl" id="ENSDLAT00005056673.2">
    <property type="protein sequence ID" value="ENSDLAP00005053295.1"/>
    <property type="gene ID" value="ENSDLAG00005022949.2"/>
</dbReference>
<keyword evidence="3" id="KW-0732">Signal</keyword>
<dbReference type="InterPro" id="IPR026195">
    <property type="entry name" value="PSGL-1"/>
</dbReference>
<keyword evidence="2" id="KW-0472">Membrane</keyword>
<feature type="region of interest" description="Disordered" evidence="1">
    <location>
        <begin position="136"/>
        <end position="165"/>
    </location>
</feature>
<dbReference type="GO" id="GO:0050901">
    <property type="term" value="P:leukocyte tethering or rolling"/>
    <property type="evidence" value="ECO:0007669"/>
    <property type="project" value="TreeGrafter"/>
</dbReference>
<dbReference type="PANTHER" id="PTHR17384">
    <property type="entry name" value="P-SELECTIN GLYCOPROTEIN LIGAND-1"/>
    <property type="match status" value="1"/>
</dbReference>
<feature type="compositionally biased region" description="Polar residues" evidence="1">
    <location>
        <begin position="136"/>
        <end position="152"/>
    </location>
</feature>
<accession>A0A8C4I6S6</accession>
<dbReference type="GO" id="GO:0005886">
    <property type="term" value="C:plasma membrane"/>
    <property type="evidence" value="ECO:0007669"/>
    <property type="project" value="TreeGrafter"/>
</dbReference>
<feature type="chain" id="PRO_5034606063" description="P-selectin glycoprotein ligand 1" evidence="3">
    <location>
        <begin position="26"/>
        <end position="279"/>
    </location>
</feature>
<dbReference type="PANTHER" id="PTHR17384:SF7">
    <property type="entry name" value="P-SELECTIN GLYCOPROTEIN LIGAND 1"/>
    <property type="match status" value="1"/>
</dbReference>
<proteinExistence type="predicted"/>
<dbReference type="Proteomes" id="UP000694389">
    <property type="component" value="Unassembled WGS sequence"/>
</dbReference>
<dbReference type="GeneTree" id="ENSGT00940000170719"/>
<evidence type="ECO:0000313" key="5">
    <source>
        <dbReference type="Proteomes" id="UP000694389"/>
    </source>
</evidence>
<evidence type="ECO:0008006" key="6">
    <source>
        <dbReference type="Google" id="ProtNLM"/>
    </source>
</evidence>
<sequence>MLLSMNTYLALLWGIFVLLSTESMSVSIPVTGRINTTTEPNKTTKQLPSISAHVVHKETETQPATQQPTHKPAEASATANTVSPPTPTIETEEATVAESSNDITAGLVSMNTAAETTNSSRPRLLDISTAVSTAPTTSQISMNKSTPATTTAPCEASESLPSSTVHPCSSRGVVKHCLITIAALAGLATVFMVTTIVLCTKLSARKYKVKKPSQSTEMICISALLPERTQTYTRQRNPVPNGVLVIHHGGDSDEDGGDNLTLSSFLPENDRYVLYGPVK</sequence>
<feature type="transmembrane region" description="Helical" evidence="2">
    <location>
        <begin position="178"/>
        <end position="200"/>
    </location>
</feature>
<feature type="region of interest" description="Disordered" evidence="1">
    <location>
        <begin position="56"/>
        <end position="102"/>
    </location>
</feature>